<feature type="region of interest" description="Disordered" evidence="9">
    <location>
        <begin position="128"/>
        <end position="182"/>
    </location>
</feature>
<dbReference type="OrthoDB" id="8062037at2759"/>
<organism evidence="11 14">
    <name type="scientific">Medicago truncatula</name>
    <name type="common">Barrel medic</name>
    <name type="synonym">Medicago tribuloides</name>
    <dbReference type="NCBI Taxonomy" id="3880"/>
    <lineage>
        <taxon>Eukaryota</taxon>
        <taxon>Viridiplantae</taxon>
        <taxon>Streptophyta</taxon>
        <taxon>Embryophyta</taxon>
        <taxon>Tracheophyta</taxon>
        <taxon>Spermatophyta</taxon>
        <taxon>Magnoliopsida</taxon>
        <taxon>eudicotyledons</taxon>
        <taxon>Gunneridae</taxon>
        <taxon>Pentapetalae</taxon>
        <taxon>rosids</taxon>
        <taxon>fabids</taxon>
        <taxon>Fabales</taxon>
        <taxon>Fabaceae</taxon>
        <taxon>Papilionoideae</taxon>
        <taxon>50 kb inversion clade</taxon>
        <taxon>NPAAA clade</taxon>
        <taxon>Hologalegina</taxon>
        <taxon>IRL clade</taxon>
        <taxon>Trifolieae</taxon>
        <taxon>Medicago</taxon>
    </lineage>
</organism>
<keyword evidence="14" id="KW-1185">Reference proteome</keyword>
<comment type="subcellular location">
    <subcellularLocation>
        <location evidence="1">Membrane</location>
        <topology evidence="1">Single-pass membrane protein</topology>
    </subcellularLocation>
</comment>
<dbReference type="PaxDb" id="3880-AES91706"/>
<keyword evidence="5" id="KW-0862">Zinc</keyword>
<dbReference type="ExpressionAtlas" id="G7JHS7">
    <property type="expression patterns" value="differential"/>
</dbReference>
<dbReference type="SUPFAM" id="SSF57850">
    <property type="entry name" value="RING/U-box"/>
    <property type="match status" value="1"/>
</dbReference>
<dbReference type="FunFam" id="3.30.40.10:FF:000388">
    <property type="entry name" value="Putative RING zinc finger domain superfamily protein"/>
    <property type="match status" value="1"/>
</dbReference>
<dbReference type="InterPro" id="IPR051653">
    <property type="entry name" value="E3_ligase_sorting_rcpt"/>
</dbReference>
<reference evidence="11 14" key="2">
    <citation type="journal article" date="2014" name="BMC Genomics">
        <title>An improved genome release (version Mt4.0) for the model legume Medicago truncatula.</title>
        <authorList>
            <person name="Tang H."/>
            <person name="Krishnakumar V."/>
            <person name="Bidwell S."/>
            <person name="Rosen B."/>
            <person name="Chan A."/>
            <person name="Zhou S."/>
            <person name="Gentzbittel L."/>
            <person name="Childs K.L."/>
            <person name="Yandell M."/>
            <person name="Gundlach H."/>
            <person name="Mayer K.F."/>
            <person name="Schwartz D.C."/>
            <person name="Town C.D."/>
        </authorList>
    </citation>
    <scope>GENOME REANNOTATION</scope>
    <source>
        <strain evidence="13 14">cv. Jemalong A17</strain>
    </source>
</reference>
<dbReference type="eggNOG" id="KOG0800">
    <property type="taxonomic scope" value="Eukaryota"/>
</dbReference>
<dbReference type="GO" id="GO:0016020">
    <property type="term" value="C:membrane"/>
    <property type="evidence" value="ECO:0007669"/>
    <property type="project" value="UniProtKB-SubCell"/>
</dbReference>
<evidence type="ECO:0000313" key="14">
    <source>
        <dbReference type="Proteomes" id="UP000002051"/>
    </source>
</evidence>
<dbReference type="KEGG" id="mtr:11438190"/>
<dbReference type="Proteomes" id="UP000265566">
    <property type="component" value="Chromosome 4"/>
</dbReference>
<dbReference type="Gramene" id="rna26851">
    <property type="protein sequence ID" value="RHN64071.1"/>
    <property type="gene ID" value="gene26851"/>
</dbReference>
<feature type="region of interest" description="Disordered" evidence="9">
    <location>
        <begin position="1"/>
        <end position="21"/>
    </location>
</feature>
<feature type="compositionally biased region" description="Polar residues" evidence="9">
    <location>
        <begin position="132"/>
        <end position="170"/>
    </location>
</feature>
<evidence type="ECO:0000256" key="3">
    <source>
        <dbReference type="ARBA" id="ARBA00022723"/>
    </source>
</evidence>
<evidence type="ECO:0000256" key="7">
    <source>
        <dbReference type="ARBA" id="ARBA00023136"/>
    </source>
</evidence>
<evidence type="ECO:0000256" key="8">
    <source>
        <dbReference type="PROSITE-ProRule" id="PRU00175"/>
    </source>
</evidence>
<reference evidence="15" key="4">
    <citation type="journal article" date="2018" name="Nat. Plants">
        <title>Whole-genome landscape of Medicago truncatula symbiotic genes.</title>
        <authorList>
            <person name="Pecrix Y."/>
            <person name="Staton S.E."/>
            <person name="Sallet E."/>
            <person name="Lelandais-Briere C."/>
            <person name="Moreau S."/>
            <person name="Carrere S."/>
            <person name="Blein T."/>
            <person name="Jardinaud M.F."/>
            <person name="Latrasse D."/>
            <person name="Zouine M."/>
            <person name="Zahm M."/>
            <person name="Kreplak J."/>
            <person name="Mayjonade B."/>
            <person name="Satge C."/>
            <person name="Perez M."/>
            <person name="Cauet S."/>
            <person name="Marande W."/>
            <person name="Chantry-Darmon C."/>
            <person name="Lopez-Roques C."/>
            <person name="Bouchez O."/>
            <person name="Berard A."/>
            <person name="Debelle F."/>
            <person name="Munos S."/>
            <person name="Bendahmane A."/>
            <person name="Berges H."/>
            <person name="Niebel A."/>
            <person name="Buitink J."/>
            <person name="Frugier F."/>
            <person name="Benhamed M."/>
            <person name="Crespi M."/>
            <person name="Gouzy J."/>
            <person name="Gamas P."/>
        </authorList>
    </citation>
    <scope>NUCLEOTIDE SEQUENCE [LARGE SCALE GENOMIC DNA]</scope>
    <source>
        <strain evidence="15">cv. Jemalong A17</strain>
    </source>
</reference>
<dbReference type="PANTHER" id="PTHR47168">
    <property type="entry name" value="RING ZINC FINGER DOMAIN SUPERFAMILY PROTEIN-RELATED"/>
    <property type="match status" value="1"/>
</dbReference>
<dbReference type="InterPro" id="IPR013083">
    <property type="entry name" value="Znf_RING/FYVE/PHD"/>
</dbReference>
<dbReference type="Pfam" id="PF13639">
    <property type="entry name" value="zf-RING_2"/>
    <property type="match status" value="1"/>
</dbReference>
<accession>G7JHS7</accession>
<evidence type="ECO:0000256" key="4">
    <source>
        <dbReference type="ARBA" id="ARBA00022771"/>
    </source>
</evidence>
<evidence type="ECO:0000313" key="13">
    <source>
        <dbReference type="EnsemblPlants" id="AES91706"/>
    </source>
</evidence>
<dbReference type="EMBL" id="PSQE01000004">
    <property type="protein sequence ID" value="RHN64071.1"/>
    <property type="molecule type" value="Genomic_DNA"/>
</dbReference>
<reference evidence="11 14" key="1">
    <citation type="journal article" date="2011" name="Nature">
        <title>The Medicago genome provides insight into the evolution of rhizobial symbioses.</title>
        <authorList>
            <person name="Young N.D."/>
            <person name="Debelle F."/>
            <person name="Oldroyd G.E."/>
            <person name="Geurts R."/>
            <person name="Cannon S.B."/>
            <person name="Udvardi M.K."/>
            <person name="Benedito V.A."/>
            <person name="Mayer K.F."/>
            <person name="Gouzy J."/>
            <person name="Schoof H."/>
            <person name="Van de Peer Y."/>
            <person name="Proost S."/>
            <person name="Cook D.R."/>
            <person name="Meyers B.C."/>
            <person name="Spannagl M."/>
            <person name="Cheung F."/>
            <person name="De Mita S."/>
            <person name="Krishnakumar V."/>
            <person name="Gundlach H."/>
            <person name="Zhou S."/>
            <person name="Mudge J."/>
            <person name="Bharti A.K."/>
            <person name="Murray J.D."/>
            <person name="Naoumkina M.A."/>
            <person name="Rosen B."/>
            <person name="Silverstein K.A."/>
            <person name="Tang H."/>
            <person name="Rombauts S."/>
            <person name="Zhao P.X."/>
            <person name="Zhou P."/>
            <person name="Barbe V."/>
            <person name="Bardou P."/>
            <person name="Bechner M."/>
            <person name="Bellec A."/>
            <person name="Berger A."/>
            <person name="Berges H."/>
            <person name="Bidwell S."/>
            <person name="Bisseling T."/>
            <person name="Choisne N."/>
            <person name="Couloux A."/>
            <person name="Denny R."/>
            <person name="Deshpande S."/>
            <person name="Dai X."/>
            <person name="Doyle J.J."/>
            <person name="Dudez A.M."/>
            <person name="Farmer A.D."/>
            <person name="Fouteau S."/>
            <person name="Franken C."/>
            <person name="Gibelin C."/>
            <person name="Gish J."/>
            <person name="Goldstein S."/>
            <person name="Gonzalez A.J."/>
            <person name="Green P.J."/>
            <person name="Hallab A."/>
            <person name="Hartog M."/>
            <person name="Hua A."/>
            <person name="Humphray S.J."/>
            <person name="Jeong D.H."/>
            <person name="Jing Y."/>
            <person name="Jocker A."/>
            <person name="Kenton S.M."/>
            <person name="Kim D.J."/>
            <person name="Klee K."/>
            <person name="Lai H."/>
            <person name="Lang C."/>
            <person name="Lin S."/>
            <person name="Macmil S.L."/>
            <person name="Magdelenat G."/>
            <person name="Matthews L."/>
            <person name="McCorrison J."/>
            <person name="Monaghan E.L."/>
            <person name="Mun J.H."/>
            <person name="Najar F.Z."/>
            <person name="Nicholson C."/>
            <person name="Noirot C."/>
            <person name="O'Bleness M."/>
            <person name="Paule C.R."/>
            <person name="Poulain J."/>
            <person name="Prion F."/>
            <person name="Qin B."/>
            <person name="Qu C."/>
            <person name="Retzel E.F."/>
            <person name="Riddle C."/>
            <person name="Sallet E."/>
            <person name="Samain S."/>
            <person name="Samson N."/>
            <person name="Sanders I."/>
            <person name="Saurat O."/>
            <person name="Scarpelli C."/>
            <person name="Schiex T."/>
            <person name="Segurens B."/>
            <person name="Severin A.J."/>
            <person name="Sherrier D.J."/>
            <person name="Shi R."/>
            <person name="Sims S."/>
            <person name="Singer S.R."/>
            <person name="Sinharoy S."/>
            <person name="Sterck L."/>
            <person name="Viollet A."/>
            <person name="Wang B.B."/>
            <person name="Wang K."/>
            <person name="Wang M."/>
            <person name="Wang X."/>
            <person name="Warfsmann J."/>
            <person name="Weissenbach J."/>
            <person name="White D.D."/>
            <person name="White J.D."/>
            <person name="Wiley G.B."/>
            <person name="Wincker P."/>
            <person name="Xing Y."/>
            <person name="Yang L."/>
            <person name="Yao Z."/>
            <person name="Ying F."/>
            <person name="Zhai J."/>
            <person name="Zhou L."/>
            <person name="Zuber A."/>
            <person name="Denarie J."/>
            <person name="Dixon R.A."/>
            <person name="May G.D."/>
            <person name="Schwartz D.C."/>
            <person name="Rogers J."/>
            <person name="Quetier F."/>
            <person name="Town C.D."/>
            <person name="Roe B.A."/>
        </authorList>
    </citation>
    <scope>NUCLEOTIDE SEQUENCE [LARGE SCALE GENOMIC DNA]</scope>
    <source>
        <strain evidence="11">A17</strain>
        <strain evidence="13 14">cv. Jemalong A17</strain>
    </source>
</reference>
<dbReference type="InterPro" id="IPR001841">
    <property type="entry name" value="Znf_RING"/>
</dbReference>
<feature type="domain" description="RING-type" evidence="10">
    <location>
        <begin position="484"/>
        <end position="526"/>
    </location>
</feature>
<dbReference type="SMART" id="SM00184">
    <property type="entry name" value="RING"/>
    <property type="match status" value="1"/>
</dbReference>
<gene>
    <name evidence="13" type="primary">11438190</name>
    <name evidence="11" type="ordered locus">MTR_4g116460</name>
    <name evidence="12" type="ORF">MtrunA17_Chr4g0065171</name>
</gene>
<dbReference type="STRING" id="3880.G7JHS7"/>
<dbReference type="AlphaFoldDB" id="G7JHS7"/>
<reference evidence="12" key="5">
    <citation type="journal article" date="2018" name="Nat. Plants">
        <title>Whole-genome landscape of Medicago truncatula symbiotic genes.</title>
        <authorList>
            <person name="Pecrix Y."/>
            <person name="Gamas P."/>
            <person name="Carrere S."/>
        </authorList>
    </citation>
    <scope>NUCLEOTIDE SEQUENCE</scope>
    <source>
        <tissue evidence="12">Leaves</tissue>
    </source>
</reference>
<dbReference type="Gene3D" id="3.30.40.10">
    <property type="entry name" value="Zinc/RING finger domain, C3HC4 (zinc finger)"/>
    <property type="match status" value="1"/>
</dbReference>
<keyword evidence="6" id="KW-1133">Transmembrane helix</keyword>
<dbReference type="EMBL" id="CM001220">
    <property type="protein sequence ID" value="AES91706.1"/>
    <property type="molecule type" value="Genomic_DNA"/>
</dbReference>
<dbReference type="OMA" id="GMCSCES"/>
<keyword evidence="7" id="KW-0472">Membrane</keyword>
<evidence type="ECO:0000313" key="11">
    <source>
        <dbReference type="EMBL" id="AES91706.1"/>
    </source>
</evidence>
<protein>
    <submittedName>
        <fullName evidence="12">Putative transcription factor C2H2 family</fullName>
    </submittedName>
    <submittedName>
        <fullName evidence="11">Zinc finger, C3HC4 type (RING finger) protein</fullName>
    </submittedName>
</protein>
<evidence type="ECO:0000256" key="6">
    <source>
        <dbReference type="ARBA" id="ARBA00022989"/>
    </source>
</evidence>
<reference evidence="13" key="3">
    <citation type="submission" date="2015-04" db="UniProtKB">
        <authorList>
            <consortium name="EnsemblPlants"/>
        </authorList>
    </citation>
    <scope>IDENTIFICATION</scope>
    <source>
        <strain evidence="13">cv. Jemalong A17</strain>
    </source>
</reference>
<dbReference type="Proteomes" id="UP000002051">
    <property type="component" value="Chromosome 4"/>
</dbReference>
<dbReference type="PROSITE" id="PS50089">
    <property type="entry name" value="ZF_RING_2"/>
    <property type="match status" value="1"/>
</dbReference>
<evidence type="ECO:0000259" key="10">
    <source>
        <dbReference type="PROSITE" id="PS50089"/>
    </source>
</evidence>
<sequence length="545" mass="59191">MGSTSSRLGSRSSSSSTQRVNNNHRFRFSSFLCGASTSRSISQMEGHQYEELQVDPARDFDDEIQKLADESTLSGAEEARFRFCAQAESSTSTDTGTGFRENATVEGSFGNVATSSQRNCLSEQKELVPPYQVSSGHSHPESYSDSNNAASTSFVEQKSSDPVSLSVNDSANKDRINNVDDPVLSGVSRISHETVRPRSPISQEYGNSSSGEISVEINTDAGISIHSSSIPVSQASNTLPASQVPEDGARHETLPSGLGILVSNREIVHGNDGLFQVDVVAISSNILSGSNGDADDHDARRNSRRLFWDAFSQRSSRRLGDSPTIVFSSGGTDDLGSHDRWHVDFDEDLSNYGVGGASGHRGSRIHRLNERVRNSRSEIWERLRGGLDEIGRLNTSCPLGLHADGMCSCESFPMAEESSTRSSISRIVMLAEALFEVLDEIHRQPGSQSLSTSLPAPESVVDSFPLKSHKKVDAADGGNDAEQCYICLAEYEDGDQIRVLPCKHEYHMSCVDKWLKEIHGVCPLCRSNVCGGLTELSTDSEVQSR</sequence>
<keyword evidence="3" id="KW-0479">Metal-binding</keyword>
<evidence type="ECO:0000256" key="5">
    <source>
        <dbReference type="ARBA" id="ARBA00022833"/>
    </source>
</evidence>
<proteinExistence type="predicted"/>
<evidence type="ECO:0000256" key="2">
    <source>
        <dbReference type="ARBA" id="ARBA00022692"/>
    </source>
</evidence>
<dbReference type="GO" id="GO:0008270">
    <property type="term" value="F:zinc ion binding"/>
    <property type="evidence" value="ECO:0007669"/>
    <property type="project" value="UniProtKB-KW"/>
</dbReference>
<evidence type="ECO:0000313" key="15">
    <source>
        <dbReference type="Proteomes" id="UP000265566"/>
    </source>
</evidence>
<keyword evidence="4 8" id="KW-0863">Zinc-finger</keyword>
<evidence type="ECO:0000313" key="12">
    <source>
        <dbReference type="EMBL" id="RHN64071.1"/>
    </source>
</evidence>
<evidence type="ECO:0000256" key="1">
    <source>
        <dbReference type="ARBA" id="ARBA00004167"/>
    </source>
</evidence>
<feature type="compositionally biased region" description="Low complexity" evidence="9">
    <location>
        <begin position="1"/>
        <end position="17"/>
    </location>
</feature>
<name>G7JHS7_MEDTR</name>
<dbReference type="EnsemblPlants" id="AES91706">
    <property type="protein sequence ID" value="AES91706"/>
    <property type="gene ID" value="MTR_4g116460"/>
</dbReference>
<evidence type="ECO:0000256" key="9">
    <source>
        <dbReference type="SAM" id="MobiDB-lite"/>
    </source>
</evidence>
<keyword evidence="2" id="KW-0812">Transmembrane</keyword>
<dbReference type="PANTHER" id="PTHR47168:SF1">
    <property type="entry name" value="OS02G0798600 PROTEIN"/>
    <property type="match status" value="1"/>
</dbReference>